<comment type="caution">
    <text evidence="2">The sequence shown here is derived from an EMBL/GenBank/DDBJ whole genome shotgun (WGS) entry which is preliminary data.</text>
</comment>
<organism evidence="2 3">
    <name type="scientific">Candidatus Falkowbacteria bacterium GW2011_GWE1_38_31</name>
    <dbReference type="NCBI Taxonomy" id="1618638"/>
    <lineage>
        <taxon>Bacteria</taxon>
        <taxon>Candidatus Falkowiibacteriota</taxon>
    </lineage>
</organism>
<evidence type="ECO:0000313" key="3">
    <source>
        <dbReference type="Proteomes" id="UP000034022"/>
    </source>
</evidence>
<evidence type="ECO:0000259" key="1">
    <source>
        <dbReference type="Pfam" id="PF00814"/>
    </source>
</evidence>
<dbReference type="InterPro" id="IPR000905">
    <property type="entry name" value="Gcp-like_dom"/>
</dbReference>
<gene>
    <name evidence="2" type="ORF">US91_C0003G0055</name>
</gene>
<dbReference type="AlphaFoldDB" id="A0A0G0K5K5"/>
<name>A0A0G0K5K5_9BACT</name>
<dbReference type="EMBL" id="LBUU01000003">
    <property type="protein sequence ID" value="KKQ70725.1"/>
    <property type="molecule type" value="Genomic_DNA"/>
</dbReference>
<reference evidence="2" key="1">
    <citation type="journal article" date="2015" name="Nature">
        <title>rRNA introns, odd ribosomes, and small enigmatic genomes across a large radiation of phyla.</title>
        <authorList>
            <person name="Brown C.T."/>
            <person name="Hug L.A."/>
            <person name="Thomas B.C."/>
            <person name="Sharon I."/>
            <person name="Castelle C.J."/>
            <person name="Singh A."/>
            <person name="Wilkins M.J."/>
            <person name="Williams K.H."/>
            <person name="Banfield J.F."/>
        </authorList>
    </citation>
    <scope>NUCLEOTIDE SEQUENCE [LARGE SCALE GENOMIC DNA]</scope>
</reference>
<proteinExistence type="predicted"/>
<dbReference type="SUPFAM" id="SSF53067">
    <property type="entry name" value="Actin-like ATPase domain"/>
    <property type="match status" value="1"/>
</dbReference>
<sequence length="119" mass="13188">MELYIDTSKNEKIGLSLKSNKKIIGNIVIEAKYSQAELLLPAIEKLLKKAKIKLSDLHNIFVADEGEGFTALRIGIVTANTLGYALGIPVNKARNTKKQPFSIVKPKYNSEPNITYAKK</sequence>
<dbReference type="InterPro" id="IPR043129">
    <property type="entry name" value="ATPase_NBD"/>
</dbReference>
<accession>A0A0G0K5K5</accession>
<dbReference type="Gene3D" id="3.30.420.40">
    <property type="match status" value="1"/>
</dbReference>
<dbReference type="Pfam" id="PF00814">
    <property type="entry name" value="TsaD"/>
    <property type="match status" value="1"/>
</dbReference>
<evidence type="ECO:0000313" key="2">
    <source>
        <dbReference type="EMBL" id="KKQ70725.1"/>
    </source>
</evidence>
<feature type="domain" description="Gcp-like" evidence="1">
    <location>
        <begin position="34"/>
        <end position="90"/>
    </location>
</feature>
<dbReference type="Proteomes" id="UP000034022">
    <property type="component" value="Unassembled WGS sequence"/>
</dbReference>
<protein>
    <submittedName>
        <fullName evidence="2">Universal bacterial protein YeaZ</fullName>
    </submittedName>
</protein>